<evidence type="ECO:0000313" key="2">
    <source>
        <dbReference type="Proteomes" id="UP000199202"/>
    </source>
</evidence>
<evidence type="ECO:0000313" key="1">
    <source>
        <dbReference type="EMBL" id="SDL75678.1"/>
    </source>
</evidence>
<name>A0A1G9MN20_9ACTN</name>
<dbReference type="AlphaFoldDB" id="A0A1G9MN20"/>
<reference evidence="1 2" key="1">
    <citation type="submission" date="2016-10" db="EMBL/GenBank/DDBJ databases">
        <authorList>
            <person name="de Groot N.N."/>
        </authorList>
    </citation>
    <scope>NUCLEOTIDE SEQUENCE [LARGE SCALE GENOMIC DNA]</scope>
    <source>
        <strain evidence="1 2">CGMCC 4.6533</strain>
    </source>
</reference>
<sequence length="66" mass="7587">MAQSALACRLRSTWRRATRSSLLFTAPIFRNIPDRCNRDSEISCIASRKYCLYPARVIRNPGISRV</sequence>
<keyword evidence="2" id="KW-1185">Reference proteome</keyword>
<dbReference type="EMBL" id="FNDJ01000030">
    <property type="protein sequence ID" value="SDL75678.1"/>
    <property type="molecule type" value="Genomic_DNA"/>
</dbReference>
<organism evidence="1 2">
    <name type="scientific">Nonomuraea jiangxiensis</name>
    <dbReference type="NCBI Taxonomy" id="633440"/>
    <lineage>
        <taxon>Bacteria</taxon>
        <taxon>Bacillati</taxon>
        <taxon>Actinomycetota</taxon>
        <taxon>Actinomycetes</taxon>
        <taxon>Streptosporangiales</taxon>
        <taxon>Streptosporangiaceae</taxon>
        <taxon>Nonomuraea</taxon>
    </lineage>
</organism>
<dbReference type="Proteomes" id="UP000199202">
    <property type="component" value="Unassembled WGS sequence"/>
</dbReference>
<proteinExistence type="predicted"/>
<protein>
    <submittedName>
        <fullName evidence="1">Uncharacterized protein</fullName>
    </submittedName>
</protein>
<accession>A0A1G9MN20</accession>
<gene>
    <name evidence="1" type="ORF">SAMN05421869_13065</name>
</gene>
<dbReference type="STRING" id="633440.SAMN05421869_13065"/>